<accession>M4V6I7</accession>
<feature type="domain" description="SPOR" evidence="2">
    <location>
        <begin position="191"/>
        <end position="270"/>
    </location>
</feature>
<dbReference type="PROSITE" id="PS51724">
    <property type="entry name" value="SPOR"/>
    <property type="match status" value="1"/>
</dbReference>
<dbReference type="OrthoDB" id="5294388at2"/>
<dbReference type="GO" id="GO:0042834">
    <property type="term" value="F:peptidoglycan binding"/>
    <property type="evidence" value="ECO:0007669"/>
    <property type="project" value="InterPro"/>
</dbReference>
<dbReference type="InterPro" id="IPR036680">
    <property type="entry name" value="SPOR-like_sf"/>
</dbReference>
<dbReference type="Proteomes" id="UP000012040">
    <property type="component" value="Chromosome"/>
</dbReference>
<keyword evidence="3" id="KW-0449">Lipoprotein</keyword>
<dbReference type="Gene3D" id="3.30.70.1070">
    <property type="entry name" value="Sporulation related repeat"/>
    <property type="match status" value="1"/>
</dbReference>
<dbReference type="Pfam" id="PF05036">
    <property type="entry name" value="SPOR"/>
    <property type="match status" value="1"/>
</dbReference>
<dbReference type="GO" id="GO:0032153">
    <property type="term" value="C:cell division site"/>
    <property type="evidence" value="ECO:0007669"/>
    <property type="project" value="TreeGrafter"/>
</dbReference>
<dbReference type="EMBL" id="CP003537">
    <property type="protein sequence ID" value="AGH94823.1"/>
    <property type="molecule type" value="Genomic_DNA"/>
</dbReference>
<evidence type="ECO:0000313" key="3">
    <source>
        <dbReference type="EMBL" id="AGH94823.1"/>
    </source>
</evidence>
<dbReference type="KEGG" id="bex:A11Q_603"/>
<keyword evidence="4" id="KW-1185">Reference proteome</keyword>
<dbReference type="PANTHER" id="PTHR38687:SF1">
    <property type="entry name" value="CELL DIVISION PROTEIN DEDD"/>
    <property type="match status" value="1"/>
</dbReference>
<evidence type="ECO:0000256" key="1">
    <source>
        <dbReference type="SAM" id="MobiDB-lite"/>
    </source>
</evidence>
<evidence type="ECO:0000313" key="4">
    <source>
        <dbReference type="Proteomes" id="UP000012040"/>
    </source>
</evidence>
<dbReference type="InterPro" id="IPR007730">
    <property type="entry name" value="SPOR-like_dom"/>
</dbReference>
<name>M4V6I7_9BACT</name>
<sequence>MSQRTDSMIKLALVFFVSLLSFSIGTYVGKKYSDNQHKLSLLEPKAEATAVAHTRTAGETMPEAMTGHEGVTFPDADSLAGHKPAALTDLEVAKLAEEFAADDEGTSLDTEDGESVAVANVKDEKIVGTLKNTAPLVKNAEVPVMNVEATKPVAKAPSVGTSAPVTSAPRAEDRVPASVNPQKIAAKPAAKEASPMFTVQVGAYPTEAEAADMTQTLQRQGYKTSYVPANVNGKTWYRVSVGLFGTIKEAQDYKTEFLSKTKLGSAIVQRVSAQ</sequence>
<dbReference type="GO" id="GO:0030428">
    <property type="term" value="C:cell septum"/>
    <property type="evidence" value="ECO:0007669"/>
    <property type="project" value="TreeGrafter"/>
</dbReference>
<evidence type="ECO:0000259" key="2">
    <source>
        <dbReference type="PROSITE" id="PS51724"/>
    </source>
</evidence>
<dbReference type="eggNOG" id="COG3087">
    <property type="taxonomic scope" value="Bacteria"/>
</dbReference>
<proteinExistence type="predicted"/>
<protein>
    <submittedName>
        <fullName evidence="3">A rare lipoprotein A</fullName>
    </submittedName>
</protein>
<dbReference type="AlphaFoldDB" id="M4V6I7"/>
<dbReference type="InterPro" id="IPR052521">
    <property type="entry name" value="Cell_div_SPOR-domain"/>
</dbReference>
<dbReference type="HOGENOM" id="CLU_1014357_0_0_7"/>
<organism evidence="3 4">
    <name type="scientific">Pseudobdellovibrio exovorus JSS</name>
    <dbReference type="NCBI Taxonomy" id="1184267"/>
    <lineage>
        <taxon>Bacteria</taxon>
        <taxon>Pseudomonadati</taxon>
        <taxon>Bdellovibrionota</taxon>
        <taxon>Bdellovibrionia</taxon>
        <taxon>Bdellovibrionales</taxon>
        <taxon>Pseudobdellovibrionaceae</taxon>
        <taxon>Pseudobdellovibrio</taxon>
    </lineage>
</organism>
<dbReference type="PANTHER" id="PTHR38687">
    <property type="entry name" value="CELL DIVISION PROTEIN DEDD-RELATED"/>
    <property type="match status" value="1"/>
</dbReference>
<dbReference type="RefSeq" id="WP_015469313.1">
    <property type="nucleotide sequence ID" value="NC_020813.1"/>
</dbReference>
<dbReference type="SUPFAM" id="SSF110997">
    <property type="entry name" value="Sporulation related repeat"/>
    <property type="match status" value="1"/>
</dbReference>
<gene>
    <name evidence="3" type="ORF">A11Q_603</name>
</gene>
<dbReference type="GO" id="GO:0032506">
    <property type="term" value="P:cytokinetic process"/>
    <property type="evidence" value="ECO:0007669"/>
    <property type="project" value="TreeGrafter"/>
</dbReference>
<dbReference type="STRING" id="1184267.A11Q_603"/>
<feature type="region of interest" description="Disordered" evidence="1">
    <location>
        <begin position="157"/>
        <end position="178"/>
    </location>
</feature>
<dbReference type="PATRIC" id="fig|1184267.3.peg.613"/>
<reference evidence="3 4" key="1">
    <citation type="journal article" date="2013" name="ISME J.">
        <title>By their genes ye shall know them: genomic signatures of predatory bacteria.</title>
        <authorList>
            <person name="Pasternak Z."/>
            <person name="Pietrokovski S."/>
            <person name="Rotem O."/>
            <person name="Gophna U."/>
            <person name="Lurie-Weinberger M.N."/>
            <person name="Jurkevitch E."/>
        </authorList>
    </citation>
    <scope>NUCLEOTIDE SEQUENCE [LARGE SCALE GENOMIC DNA]</scope>
    <source>
        <strain evidence="3 4">JSS</strain>
    </source>
</reference>